<keyword evidence="3" id="KW-1133">Transmembrane helix</keyword>
<keyword evidence="3" id="KW-0812">Transmembrane</keyword>
<evidence type="ECO:0000256" key="1">
    <source>
        <dbReference type="ARBA" id="ARBA00008455"/>
    </source>
</evidence>
<dbReference type="PROSITE" id="PS00639">
    <property type="entry name" value="THIOL_PROTEASE_HIS"/>
    <property type="match status" value="1"/>
</dbReference>
<dbReference type="InterPro" id="IPR000668">
    <property type="entry name" value="Peptidase_C1A_C"/>
</dbReference>
<dbReference type="Proteomes" id="UP000035681">
    <property type="component" value="Unplaced"/>
</dbReference>
<comment type="similarity">
    <text evidence="1">Belongs to the peptidase C1 family.</text>
</comment>
<accession>A0AAF5D5Z7</accession>
<dbReference type="Pfam" id="PF10601">
    <property type="entry name" value="zf-LITAF-like"/>
    <property type="match status" value="1"/>
</dbReference>
<dbReference type="SMART" id="SM00714">
    <property type="entry name" value="LITAF"/>
    <property type="match status" value="1"/>
</dbReference>
<feature type="domain" description="LITAF" evidence="5">
    <location>
        <begin position="20"/>
        <end position="107"/>
    </location>
</feature>
<keyword evidence="2" id="KW-1015">Disulfide bond</keyword>
<name>A0AAF5D5Z7_STRER</name>
<dbReference type="SUPFAM" id="SSF54001">
    <property type="entry name" value="Cysteine proteinases"/>
    <property type="match status" value="1"/>
</dbReference>
<evidence type="ECO:0000259" key="4">
    <source>
        <dbReference type="PROSITE" id="PS50958"/>
    </source>
</evidence>
<dbReference type="InterPro" id="IPR025660">
    <property type="entry name" value="Pept_his_AS"/>
</dbReference>
<dbReference type="InterPro" id="IPR025661">
    <property type="entry name" value="Pept_asp_AS"/>
</dbReference>
<keyword evidence="3" id="KW-0472">Membrane</keyword>
<dbReference type="GO" id="GO:0006508">
    <property type="term" value="P:proteolysis"/>
    <property type="evidence" value="ECO:0007669"/>
    <property type="project" value="InterPro"/>
</dbReference>
<dbReference type="PROSITE" id="PS51837">
    <property type="entry name" value="LITAF"/>
    <property type="match status" value="1"/>
</dbReference>
<sequence>MTQERYTSVPVPIHRSASHTPSMLVNAKKYLSDRPQLLDCPRCRCHGETELTFKIGLFTWVCFFIILIAGVLILPLFFVWVPFSIETFKDVEHHCASCKAYIGTYRRLGKIFILFYSSFISGRGFGGIPGEYCSIRTPTCCENRNDDCTVPILGDHLCYCDMFCDRDQDGNDCCPDFKAVCRSHNNSYLSISNHGGVCIDSKGHYFSESEVLTNNCQTCTCIDGTWSCNHDNTCLIQEDLLHKVQVGRYTWQAKNYSIFWGKTLEHGIKYKLGTLFPEKSVQNMNEILIKPRELPNQFDSREKWGNMIHGINNQGECASSWAISTTGVSSDRLAIITDGRINANLSPQQLLSCNQHRQKGCEGGYLDRAWWYIRKLGVLSEECYPYRSGYTQQPETCQVSKSAFIEGRIDTCVGGGQSDDVTIYKMTPPYRVGRREEDIMTEIITNGPVQATFLVYEDFFMYSGGVYQHLDIAKEKGYQYTGSGYHSVRIIGWGEDWSTGRLIKYWLCANSWGEDWGEKGYFRILRGENHCEIESFVIGAWGKGAKRRRRFKIKKMRKRRFRHF</sequence>
<dbReference type="InterPro" id="IPR013128">
    <property type="entry name" value="Peptidase_C1A"/>
</dbReference>
<dbReference type="WBParaSite" id="TCONS_00006939.p1">
    <property type="protein sequence ID" value="TCONS_00006939.p1"/>
    <property type="gene ID" value="XLOC_005029"/>
</dbReference>
<evidence type="ECO:0000313" key="7">
    <source>
        <dbReference type="WBParaSite" id="TCONS_00006939.p1"/>
    </source>
</evidence>
<protein>
    <submittedName>
        <fullName evidence="7">SMB domain-containing protein</fullName>
    </submittedName>
</protein>
<evidence type="ECO:0000256" key="3">
    <source>
        <dbReference type="SAM" id="Phobius"/>
    </source>
</evidence>
<reference evidence="7" key="1">
    <citation type="submission" date="2024-02" db="UniProtKB">
        <authorList>
            <consortium name="WormBaseParasite"/>
        </authorList>
    </citation>
    <scope>IDENTIFICATION</scope>
</reference>
<dbReference type="PANTHER" id="PTHR12411">
    <property type="entry name" value="CYSTEINE PROTEASE FAMILY C1-RELATED"/>
    <property type="match status" value="1"/>
</dbReference>
<organism evidence="6 7">
    <name type="scientific">Strongyloides stercoralis</name>
    <name type="common">Threadworm</name>
    <dbReference type="NCBI Taxonomy" id="6248"/>
    <lineage>
        <taxon>Eukaryota</taxon>
        <taxon>Metazoa</taxon>
        <taxon>Ecdysozoa</taxon>
        <taxon>Nematoda</taxon>
        <taxon>Chromadorea</taxon>
        <taxon>Rhabditida</taxon>
        <taxon>Tylenchina</taxon>
        <taxon>Panagrolaimomorpha</taxon>
        <taxon>Strongyloidoidea</taxon>
        <taxon>Strongyloididae</taxon>
        <taxon>Strongyloides</taxon>
    </lineage>
</organism>
<dbReference type="SMART" id="SM00201">
    <property type="entry name" value="SO"/>
    <property type="match status" value="1"/>
</dbReference>
<dbReference type="InterPro" id="IPR006629">
    <property type="entry name" value="LITAF"/>
</dbReference>
<dbReference type="AlphaFoldDB" id="A0AAF5D5Z7"/>
<evidence type="ECO:0000313" key="6">
    <source>
        <dbReference type="Proteomes" id="UP000035681"/>
    </source>
</evidence>
<dbReference type="FunFam" id="3.90.70.10:FF:000165">
    <property type="entry name" value="Tubulointerstitial nephritis antigen-like"/>
    <property type="match status" value="1"/>
</dbReference>
<keyword evidence="6" id="KW-1185">Reference proteome</keyword>
<proteinExistence type="inferred from homology"/>
<feature type="domain" description="SMB" evidence="4">
    <location>
        <begin position="136"/>
        <end position="187"/>
    </location>
</feature>
<dbReference type="PROSITE" id="PS50958">
    <property type="entry name" value="SMB_2"/>
    <property type="match status" value="1"/>
</dbReference>
<evidence type="ECO:0000259" key="5">
    <source>
        <dbReference type="PROSITE" id="PS51837"/>
    </source>
</evidence>
<dbReference type="GO" id="GO:0008234">
    <property type="term" value="F:cysteine-type peptidase activity"/>
    <property type="evidence" value="ECO:0007669"/>
    <property type="project" value="InterPro"/>
</dbReference>
<dbReference type="CDD" id="cd02620">
    <property type="entry name" value="Peptidase_C1A_CathepsinB"/>
    <property type="match status" value="1"/>
</dbReference>
<dbReference type="PROSITE" id="PS00640">
    <property type="entry name" value="THIOL_PROTEASE_ASN"/>
    <property type="match status" value="1"/>
</dbReference>
<dbReference type="InterPro" id="IPR001212">
    <property type="entry name" value="Somatomedin_B_dom"/>
</dbReference>
<dbReference type="Pfam" id="PF00112">
    <property type="entry name" value="Peptidase_C1"/>
    <property type="match status" value="1"/>
</dbReference>
<feature type="transmembrane region" description="Helical" evidence="3">
    <location>
        <begin position="57"/>
        <end position="81"/>
    </location>
</feature>
<dbReference type="SMART" id="SM00645">
    <property type="entry name" value="Pept_C1"/>
    <property type="match status" value="1"/>
</dbReference>
<dbReference type="InterPro" id="IPR038765">
    <property type="entry name" value="Papain-like_cys_pep_sf"/>
</dbReference>
<evidence type="ECO:0000256" key="2">
    <source>
        <dbReference type="ARBA" id="ARBA00023157"/>
    </source>
</evidence>
<dbReference type="Gene3D" id="3.90.70.10">
    <property type="entry name" value="Cysteine proteinases"/>
    <property type="match status" value="1"/>
</dbReference>